<evidence type="ECO:0008006" key="4">
    <source>
        <dbReference type="Google" id="ProtNLM"/>
    </source>
</evidence>
<sequence>MKNKILPILLLFAFQSFALTLEQVKATLAECVLPRDSIEMNLRVSVKATGISQQTDIYLVNKGREKSYTEIKSGFLKQRSIVNGNKMKITDLNTSKSQIQDYNGEALGTDSYAAFHPLDSGEWSEPKFLSDDIYTIQGTIGTLYYNSKKKRIEKMESDKDGANSWTTFSYDVNNRIQKMETSVVVNGQESVVTTEILRMQKSDKIPNSLFDF</sequence>
<feature type="signal peptide" evidence="1">
    <location>
        <begin position="1"/>
        <end position="18"/>
    </location>
</feature>
<feature type="chain" id="PRO_5012274438" description="Outer membrane lipoprotein-sorting protein" evidence="1">
    <location>
        <begin position="19"/>
        <end position="212"/>
    </location>
</feature>
<keyword evidence="3" id="KW-1185">Reference proteome</keyword>
<dbReference type="AlphaFoldDB" id="A0A1M6QDS7"/>
<evidence type="ECO:0000313" key="3">
    <source>
        <dbReference type="Proteomes" id="UP000184275"/>
    </source>
</evidence>
<accession>A0A1M6QDS7</accession>
<organism evidence="2 3">
    <name type="scientific">Fibrobacter intestinalis</name>
    <dbReference type="NCBI Taxonomy" id="28122"/>
    <lineage>
        <taxon>Bacteria</taxon>
        <taxon>Pseudomonadati</taxon>
        <taxon>Fibrobacterota</taxon>
        <taxon>Fibrobacteria</taxon>
        <taxon>Fibrobacterales</taxon>
        <taxon>Fibrobacteraceae</taxon>
        <taxon>Fibrobacter</taxon>
    </lineage>
</organism>
<proteinExistence type="predicted"/>
<dbReference type="RefSeq" id="WP_073302040.1">
    <property type="nucleotide sequence ID" value="NZ_FRAW01000002.1"/>
</dbReference>
<name>A0A1M6QDS7_9BACT</name>
<gene>
    <name evidence="2" type="ORF">SAMN05720469_10258</name>
</gene>
<protein>
    <recommendedName>
        <fullName evidence="4">Outer membrane lipoprotein-sorting protein</fullName>
    </recommendedName>
</protein>
<evidence type="ECO:0000313" key="2">
    <source>
        <dbReference type="EMBL" id="SHK18325.1"/>
    </source>
</evidence>
<dbReference type="Proteomes" id="UP000184275">
    <property type="component" value="Unassembled WGS sequence"/>
</dbReference>
<keyword evidence="1" id="KW-0732">Signal</keyword>
<reference evidence="3" key="1">
    <citation type="submission" date="2016-11" db="EMBL/GenBank/DDBJ databases">
        <authorList>
            <person name="Varghese N."/>
            <person name="Submissions S."/>
        </authorList>
    </citation>
    <scope>NUCLEOTIDE SEQUENCE [LARGE SCALE GENOMIC DNA]</scope>
    <source>
        <strain evidence="3">UWOS</strain>
    </source>
</reference>
<dbReference type="EMBL" id="FRAW01000002">
    <property type="protein sequence ID" value="SHK18325.1"/>
    <property type="molecule type" value="Genomic_DNA"/>
</dbReference>
<evidence type="ECO:0000256" key="1">
    <source>
        <dbReference type="SAM" id="SignalP"/>
    </source>
</evidence>